<dbReference type="InterPro" id="IPR058596">
    <property type="entry name" value="TraC-like_dom"/>
</dbReference>
<evidence type="ECO:0000259" key="3">
    <source>
        <dbReference type="Pfam" id="PF26593"/>
    </source>
</evidence>
<accession>A0A285P639</accession>
<gene>
    <name evidence="4" type="ORF">SAMN06269185_2462</name>
</gene>
<organism evidence="4 5">
    <name type="scientific">Natronoarchaeum philippinense</name>
    <dbReference type="NCBI Taxonomy" id="558529"/>
    <lineage>
        <taxon>Archaea</taxon>
        <taxon>Methanobacteriati</taxon>
        <taxon>Methanobacteriota</taxon>
        <taxon>Stenosarchaea group</taxon>
        <taxon>Halobacteria</taxon>
        <taxon>Halobacteriales</taxon>
        <taxon>Natronoarchaeaceae</taxon>
    </lineage>
</organism>
<proteinExistence type="predicted"/>
<feature type="transmembrane region" description="Helical" evidence="1">
    <location>
        <begin position="29"/>
        <end position="47"/>
    </location>
</feature>
<evidence type="ECO:0000313" key="4">
    <source>
        <dbReference type="EMBL" id="SNZ15341.1"/>
    </source>
</evidence>
<sequence length="338" mass="37841">MSTNDPTKRIPSSIGTDTQLFGKYTLSDLAVGLFPGVVVILLAQVVVPPEASLAGISVQTLTLPFAGAGIAVGALFVYLTPTYTTSMDWIGTFLGFQRRETQHAHVETTEYTHLKRVYPDDGVLERTDGTLFGLVQVDPPSMALATTDQWRTQSRAFADFLDTVIEFPIQLYSTTRDFPVEEYLAHYEDRRTDPDVQANPQLEALIDEYVEWYRTDLEERRMTIRDHYVIVSVAPEEVQFERESLTQKVARIPVIGLLLRAWFAPRSAERHEAMLTALSGRLQRVEAGLREMDGCGAHQIDADDATQLLGEFWSGEPIEYGNLRSALRTRPVVGGKSE</sequence>
<protein>
    <recommendedName>
        <fullName evidence="6">PrgI family protein</fullName>
    </recommendedName>
</protein>
<evidence type="ECO:0008006" key="6">
    <source>
        <dbReference type="Google" id="ProtNLM"/>
    </source>
</evidence>
<dbReference type="InterPro" id="IPR058597">
    <property type="entry name" value="PrgI-like_dom"/>
</dbReference>
<dbReference type="OrthoDB" id="299650at2157"/>
<keyword evidence="5" id="KW-1185">Reference proteome</keyword>
<dbReference type="RefSeq" id="WP_097009372.1">
    <property type="nucleotide sequence ID" value="NZ_OBEJ01000003.1"/>
</dbReference>
<dbReference type="Pfam" id="PF26592">
    <property type="entry name" value="PrgI_like"/>
    <property type="match status" value="1"/>
</dbReference>
<feature type="domain" description="PrgI-like" evidence="2">
    <location>
        <begin position="19"/>
        <end position="103"/>
    </location>
</feature>
<feature type="transmembrane region" description="Helical" evidence="1">
    <location>
        <begin position="53"/>
        <end position="79"/>
    </location>
</feature>
<feature type="domain" description="TraC-like" evidence="3">
    <location>
        <begin position="115"/>
        <end position="315"/>
    </location>
</feature>
<dbReference type="AlphaFoldDB" id="A0A285P639"/>
<keyword evidence="1" id="KW-1133">Transmembrane helix</keyword>
<reference evidence="4 5" key="1">
    <citation type="submission" date="2017-09" db="EMBL/GenBank/DDBJ databases">
        <authorList>
            <person name="Ehlers B."/>
            <person name="Leendertz F.H."/>
        </authorList>
    </citation>
    <scope>NUCLEOTIDE SEQUENCE [LARGE SCALE GENOMIC DNA]</scope>
    <source>
        <strain evidence="4 5">DSM 27208</strain>
    </source>
</reference>
<evidence type="ECO:0000256" key="1">
    <source>
        <dbReference type="SAM" id="Phobius"/>
    </source>
</evidence>
<keyword evidence="1" id="KW-0472">Membrane</keyword>
<dbReference type="Pfam" id="PF26593">
    <property type="entry name" value="TraC-like"/>
    <property type="match status" value="1"/>
</dbReference>
<name>A0A285P639_NATPI</name>
<keyword evidence="1" id="KW-0812">Transmembrane</keyword>
<dbReference type="Proteomes" id="UP000219453">
    <property type="component" value="Unassembled WGS sequence"/>
</dbReference>
<evidence type="ECO:0000313" key="5">
    <source>
        <dbReference type="Proteomes" id="UP000219453"/>
    </source>
</evidence>
<dbReference type="EMBL" id="OBEJ01000003">
    <property type="protein sequence ID" value="SNZ15341.1"/>
    <property type="molecule type" value="Genomic_DNA"/>
</dbReference>
<evidence type="ECO:0000259" key="2">
    <source>
        <dbReference type="Pfam" id="PF26592"/>
    </source>
</evidence>